<gene>
    <name evidence="2" type="ORF">Ae201684_007867</name>
</gene>
<evidence type="ECO:0000313" key="3">
    <source>
        <dbReference type="Proteomes" id="UP000481153"/>
    </source>
</evidence>
<comment type="caution">
    <text evidence="2">The sequence shown here is derived from an EMBL/GenBank/DDBJ whole genome shotgun (WGS) entry which is preliminary data.</text>
</comment>
<proteinExistence type="predicted"/>
<sequence>MTTSQLTALSSCLQLIAAAIASPRCRRRLPECILYSFVFKAVVRGGAGAEQKAERTAESEEAMEQKPRTLVVVLADERL</sequence>
<reference evidence="2 3" key="1">
    <citation type="submission" date="2019-07" db="EMBL/GenBank/DDBJ databases">
        <title>Genomics analysis of Aphanomyces spp. identifies a new class of oomycete effector associated with host adaptation.</title>
        <authorList>
            <person name="Gaulin E."/>
        </authorList>
    </citation>
    <scope>NUCLEOTIDE SEQUENCE [LARGE SCALE GENOMIC DNA]</scope>
    <source>
        <strain evidence="2 3">ATCC 201684</strain>
    </source>
</reference>
<protein>
    <recommendedName>
        <fullName evidence="4">Secreted protein</fullName>
    </recommendedName>
</protein>
<feature type="signal peptide" evidence="1">
    <location>
        <begin position="1"/>
        <end position="21"/>
    </location>
</feature>
<evidence type="ECO:0000313" key="2">
    <source>
        <dbReference type="EMBL" id="KAF0735865.1"/>
    </source>
</evidence>
<evidence type="ECO:0000256" key="1">
    <source>
        <dbReference type="SAM" id="SignalP"/>
    </source>
</evidence>
<keyword evidence="3" id="KW-1185">Reference proteome</keyword>
<dbReference type="Proteomes" id="UP000481153">
    <property type="component" value="Unassembled WGS sequence"/>
</dbReference>
<dbReference type="EMBL" id="VJMJ01000093">
    <property type="protein sequence ID" value="KAF0735865.1"/>
    <property type="molecule type" value="Genomic_DNA"/>
</dbReference>
<evidence type="ECO:0008006" key="4">
    <source>
        <dbReference type="Google" id="ProtNLM"/>
    </source>
</evidence>
<name>A0A6G0X7P8_9STRA</name>
<dbReference type="AlphaFoldDB" id="A0A6G0X7P8"/>
<keyword evidence="1" id="KW-0732">Signal</keyword>
<feature type="chain" id="PRO_5026258290" description="Secreted protein" evidence="1">
    <location>
        <begin position="22"/>
        <end position="79"/>
    </location>
</feature>
<accession>A0A6G0X7P8</accession>
<organism evidence="2 3">
    <name type="scientific">Aphanomyces euteiches</name>
    <dbReference type="NCBI Taxonomy" id="100861"/>
    <lineage>
        <taxon>Eukaryota</taxon>
        <taxon>Sar</taxon>
        <taxon>Stramenopiles</taxon>
        <taxon>Oomycota</taxon>
        <taxon>Saprolegniomycetes</taxon>
        <taxon>Saprolegniales</taxon>
        <taxon>Verrucalvaceae</taxon>
        <taxon>Aphanomyces</taxon>
    </lineage>
</organism>